<dbReference type="SMART" id="SM01133">
    <property type="entry name" value="DeoC"/>
    <property type="match status" value="1"/>
</dbReference>
<dbReference type="RefSeq" id="XP_002540991.1">
    <property type="nucleotide sequence ID" value="XM_002540945.1"/>
</dbReference>
<evidence type="ECO:0000256" key="7">
    <source>
        <dbReference type="ARBA" id="ARBA00048791"/>
    </source>
</evidence>
<feature type="active site" description="Schiff-base intermediate with acetaldehyde" evidence="9">
    <location>
        <position position="184"/>
    </location>
</feature>
<dbReference type="EC" id="4.1.2.4" evidence="2"/>
<dbReference type="GO" id="GO:0005737">
    <property type="term" value="C:cytoplasm"/>
    <property type="evidence" value="ECO:0007669"/>
    <property type="project" value="InterPro"/>
</dbReference>
<accession>C4JE80</accession>
<keyword evidence="11" id="KW-1185">Reference proteome</keyword>
<evidence type="ECO:0000313" key="11">
    <source>
        <dbReference type="Proteomes" id="UP000002058"/>
    </source>
</evidence>
<dbReference type="PIRSF" id="PIRSF001357">
    <property type="entry name" value="DeoC"/>
    <property type="match status" value="1"/>
</dbReference>
<evidence type="ECO:0000256" key="8">
    <source>
        <dbReference type="ARBA" id="ARBA00056337"/>
    </source>
</evidence>
<dbReference type="Proteomes" id="UP000002058">
    <property type="component" value="Unassembled WGS sequence"/>
</dbReference>
<keyword evidence="4" id="KW-0456">Lyase</keyword>
<dbReference type="eggNOG" id="KOG3981">
    <property type="taxonomic scope" value="Eukaryota"/>
</dbReference>
<sequence>MPYTNETFASRISEIKAELPAQISSRTRHPPDAGSVAQLIDHTQLSLSATGSQIDTLCDEAIKYNFATVCVRRNYVSRAAQNLKGAPPRVACVVGFHEGTHPTDEKVAEAKEAVQYGASELDMVLNYHLLREKRYADVFDDIHAVRLAAKDIVLKVILETSQLSEDEIVAGCVISITAGADYVKTSTGFKGPGARVENVALMSAVCGIMGGRTKVKASGGIRTAEDCVRMIRAGAERIGASAGVQIVNELLHGKREAEEESKSTDY</sequence>
<dbReference type="InterPro" id="IPR002915">
    <property type="entry name" value="DeoC/FbaB/LacD_aldolase"/>
</dbReference>
<dbReference type="InterPro" id="IPR013785">
    <property type="entry name" value="Aldolase_TIM"/>
</dbReference>
<dbReference type="HOGENOM" id="CLU_053595_0_1_1"/>
<dbReference type="Pfam" id="PF01791">
    <property type="entry name" value="DeoC"/>
    <property type="match status" value="1"/>
</dbReference>
<proteinExistence type="inferred from homology"/>
<gene>
    <name evidence="10" type="ORF">UREG_00504</name>
</gene>
<dbReference type="EMBL" id="CH476615">
    <property type="protein sequence ID" value="EEP75658.1"/>
    <property type="molecule type" value="Genomic_DNA"/>
</dbReference>
<protein>
    <recommendedName>
        <fullName evidence="2">deoxyribose-phosphate aldolase</fullName>
        <ecNumber evidence="2">4.1.2.4</ecNumber>
    </recommendedName>
    <alternativeName>
        <fullName evidence="6">2-deoxy-D-ribose 5-phosphate aldolase</fullName>
    </alternativeName>
</protein>
<dbReference type="UniPathway" id="UPA00002">
    <property type="reaction ID" value="UER00468"/>
</dbReference>
<dbReference type="InterPro" id="IPR011343">
    <property type="entry name" value="DeoC"/>
</dbReference>
<comment type="similarity">
    <text evidence="1">Belongs to the DeoC/FbaB aldolase family. DeoC type 1 subfamily.</text>
</comment>
<dbReference type="VEuPathDB" id="FungiDB:UREG_00504"/>
<dbReference type="InParanoid" id="C4JE80"/>
<evidence type="ECO:0000256" key="2">
    <source>
        <dbReference type="ARBA" id="ARBA00012515"/>
    </source>
</evidence>
<feature type="active site" description="Proton donor/acceptor" evidence="9">
    <location>
        <position position="216"/>
    </location>
</feature>
<dbReference type="GO" id="GO:0016052">
    <property type="term" value="P:carbohydrate catabolic process"/>
    <property type="evidence" value="ECO:0007669"/>
    <property type="project" value="TreeGrafter"/>
</dbReference>
<evidence type="ECO:0000256" key="5">
    <source>
        <dbReference type="ARBA" id="ARBA00023270"/>
    </source>
</evidence>
<dbReference type="PANTHER" id="PTHR10889">
    <property type="entry name" value="DEOXYRIBOSE-PHOSPHATE ALDOLASE"/>
    <property type="match status" value="1"/>
</dbReference>
<comment type="catalytic activity">
    <reaction evidence="7">
        <text>2-deoxy-D-ribose 5-phosphate = D-glyceraldehyde 3-phosphate + acetaldehyde</text>
        <dbReference type="Rhea" id="RHEA:12821"/>
        <dbReference type="ChEBI" id="CHEBI:15343"/>
        <dbReference type="ChEBI" id="CHEBI:59776"/>
        <dbReference type="ChEBI" id="CHEBI:62877"/>
        <dbReference type="EC" id="4.1.2.4"/>
    </reaction>
</comment>
<dbReference type="GO" id="GO:0004139">
    <property type="term" value="F:deoxyribose-phosphate aldolase activity"/>
    <property type="evidence" value="ECO:0007669"/>
    <property type="project" value="UniProtKB-EC"/>
</dbReference>
<dbReference type="PANTHER" id="PTHR10889:SF1">
    <property type="entry name" value="DEOXYRIBOSE-PHOSPHATE ALDOLASE"/>
    <property type="match status" value="1"/>
</dbReference>
<dbReference type="GO" id="GO:0046386">
    <property type="term" value="P:deoxyribose phosphate catabolic process"/>
    <property type="evidence" value="ECO:0007669"/>
    <property type="project" value="UniProtKB-UniPathway"/>
</dbReference>
<organism evidence="10 11">
    <name type="scientific">Uncinocarpus reesii (strain UAMH 1704)</name>
    <dbReference type="NCBI Taxonomy" id="336963"/>
    <lineage>
        <taxon>Eukaryota</taxon>
        <taxon>Fungi</taxon>
        <taxon>Dikarya</taxon>
        <taxon>Ascomycota</taxon>
        <taxon>Pezizomycotina</taxon>
        <taxon>Eurotiomycetes</taxon>
        <taxon>Eurotiomycetidae</taxon>
        <taxon>Onygenales</taxon>
        <taxon>Onygenaceae</taxon>
        <taxon>Uncinocarpus</taxon>
    </lineage>
</organism>
<evidence type="ECO:0000256" key="4">
    <source>
        <dbReference type="ARBA" id="ARBA00023239"/>
    </source>
</evidence>
<dbReference type="Gene3D" id="3.20.20.70">
    <property type="entry name" value="Aldolase class I"/>
    <property type="match status" value="1"/>
</dbReference>
<dbReference type="OMA" id="MNACIPP"/>
<dbReference type="STRING" id="336963.C4JE80"/>
<dbReference type="KEGG" id="ure:UREG_00504"/>
<evidence type="ECO:0000256" key="3">
    <source>
        <dbReference type="ARBA" id="ARBA00022490"/>
    </source>
</evidence>
<dbReference type="SUPFAM" id="SSF51569">
    <property type="entry name" value="Aldolase"/>
    <property type="match status" value="1"/>
</dbReference>
<evidence type="ECO:0000313" key="10">
    <source>
        <dbReference type="EMBL" id="EEP75658.1"/>
    </source>
</evidence>
<dbReference type="GO" id="GO:0009264">
    <property type="term" value="P:deoxyribonucleotide catabolic process"/>
    <property type="evidence" value="ECO:0007669"/>
    <property type="project" value="InterPro"/>
</dbReference>
<dbReference type="AlphaFoldDB" id="C4JE80"/>
<name>C4JE80_UNCRE</name>
<dbReference type="HAMAP" id="MF_00114">
    <property type="entry name" value="DeoC_type1"/>
    <property type="match status" value="1"/>
</dbReference>
<dbReference type="CDD" id="cd00959">
    <property type="entry name" value="DeoC"/>
    <property type="match status" value="1"/>
</dbReference>
<dbReference type="OrthoDB" id="70823at2759"/>
<evidence type="ECO:0000256" key="9">
    <source>
        <dbReference type="PIRSR" id="PIRSR001357-50"/>
    </source>
</evidence>
<evidence type="ECO:0000256" key="6">
    <source>
        <dbReference type="ARBA" id="ARBA00032755"/>
    </source>
</evidence>
<dbReference type="NCBIfam" id="TIGR00126">
    <property type="entry name" value="deoC"/>
    <property type="match status" value="1"/>
</dbReference>
<dbReference type="InterPro" id="IPR028581">
    <property type="entry name" value="DeoC_typeI"/>
</dbReference>
<keyword evidence="5 9" id="KW-0704">Schiff base</keyword>
<comment type="function">
    <text evidence="8">Catalyzes a reversible aldol reaction between acetaldehyde and D-glyceraldehyde 3-phosphate to generate 2-deoxy-D-ribose 5-phosphate.</text>
</comment>
<dbReference type="GeneID" id="8437302"/>
<evidence type="ECO:0000256" key="1">
    <source>
        <dbReference type="ARBA" id="ARBA00010936"/>
    </source>
</evidence>
<dbReference type="FunFam" id="3.20.20.70:FF:000198">
    <property type="entry name" value="Deoxyribose-phosphate aldolase"/>
    <property type="match status" value="1"/>
</dbReference>
<keyword evidence="3" id="KW-0963">Cytoplasm</keyword>
<reference evidence="11" key="1">
    <citation type="journal article" date="2009" name="Genome Res.">
        <title>Comparative genomic analyses of the human fungal pathogens Coccidioides and their relatives.</title>
        <authorList>
            <person name="Sharpton T.J."/>
            <person name="Stajich J.E."/>
            <person name="Rounsley S.D."/>
            <person name="Gardner M.J."/>
            <person name="Wortman J.R."/>
            <person name="Jordar V.S."/>
            <person name="Maiti R."/>
            <person name="Kodira C.D."/>
            <person name="Neafsey D.E."/>
            <person name="Zeng Q."/>
            <person name="Hung C.-Y."/>
            <person name="McMahan C."/>
            <person name="Muszewska A."/>
            <person name="Grynberg M."/>
            <person name="Mandel M.A."/>
            <person name="Kellner E.M."/>
            <person name="Barker B.M."/>
            <person name="Galgiani J.N."/>
            <person name="Orbach M.J."/>
            <person name="Kirkland T.N."/>
            <person name="Cole G.T."/>
            <person name="Henn M.R."/>
            <person name="Birren B.W."/>
            <person name="Taylor J.W."/>
        </authorList>
    </citation>
    <scope>NUCLEOTIDE SEQUENCE [LARGE SCALE GENOMIC DNA]</scope>
    <source>
        <strain evidence="11">UAMH 1704</strain>
    </source>
</reference>